<proteinExistence type="predicted"/>
<dbReference type="InterPro" id="IPR000182">
    <property type="entry name" value="GNAT_dom"/>
</dbReference>
<dbReference type="GO" id="GO:0016747">
    <property type="term" value="F:acyltransferase activity, transferring groups other than amino-acyl groups"/>
    <property type="evidence" value="ECO:0007669"/>
    <property type="project" value="InterPro"/>
</dbReference>
<name>H6SLV5_PARPM</name>
<evidence type="ECO:0000259" key="1">
    <source>
        <dbReference type="PROSITE" id="PS51186"/>
    </source>
</evidence>
<dbReference type="KEGG" id="rpm:RSPPHO_02344"/>
<dbReference type="CDD" id="cd04301">
    <property type="entry name" value="NAT_SF"/>
    <property type="match status" value="1"/>
</dbReference>
<dbReference type="SUPFAM" id="SSF55729">
    <property type="entry name" value="Acyl-CoA N-acyltransferases (Nat)"/>
    <property type="match status" value="1"/>
</dbReference>
<dbReference type="Gene3D" id="3.40.630.30">
    <property type="match status" value="1"/>
</dbReference>
<dbReference type="PROSITE" id="PS51186">
    <property type="entry name" value="GNAT"/>
    <property type="match status" value="1"/>
</dbReference>
<organism evidence="2 3">
    <name type="scientific">Pararhodospirillum photometricum DSM 122</name>
    <dbReference type="NCBI Taxonomy" id="1150469"/>
    <lineage>
        <taxon>Bacteria</taxon>
        <taxon>Pseudomonadati</taxon>
        <taxon>Pseudomonadota</taxon>
        <taxon>Alphaproteobacteria</taxon>
        <taxon>Rhodospirillales</taxon>
        <taxon>Rhodospirillaceae</taxon>
        <taxon>Pararhodospirillum</taxon>
    </lineage>
</organism>
<protein>
    <submittedName>
        <fullName evidence="2">Putative acetyltransferase</fullName>
    </submittedName>
</protein>
<dbReference type="NCBIfam" id="NF040501">
    <property type="entry name" value="resist_ArsN2"/>
    <property type="match status" value="1"/>
</dbReference>
<dbReference type="AlphaFoldDB" id="H6SLV5"/>
<sequence length="152" mass="15980">MVRGPRMMPSLVMTFCPSVDPALRAALVAADLPVEDLDDEGRLFFRFHDDQGVLVGHGGLECHGALALVRSVVIVPGRRGHGLGSALVGALLERAHALGCREAYLLTTTAVGLGQRCGFRPLPRSEAPAAIQASRQSAALCPASAVLMTRSL</sequence>
<dbReference type="eggNOG" id="COG1246">
    <property type="taxonomic scope" value="Bacteria"/>
</dbReference>
<dbReference type="Proteomes" id="UP000033220">
    <property type="component" value="Chromosome DSM 122"/>
</dbReference>
<dbReference type="HOGENOM" id="CLU_120387_0_1_5"/>
<dbReference type="Pfam" id="PF00583">
    <property type="entry name" value="Acetyltransf_1"/>
    <property type="match status" value="1"/>
</dbReference>
<dbReference type="STRING" id="1150469.RSPPHO_02344"/>
<keyword evidence="3" id="KW-1185">Reference proteome</keyword>
<dbReference type="EMBL" id="HE663493">
    <property type="protein sequence ID" value="CCG08970.1"/>
    <property type="molecule type" value="Genomic_DNA"/>
</dbReference>
<dbReference type="InterPro" id="IPR016181">
    <property type="entry name" value="Acyl_CoA_acyltransferase"/>
</dbReference>
<evidence type="ECO:0000313" key="3">
    <source>
        <dbReference type="Proteomes" id="UP000033220"/>
    </source>
</evidence>
<reference evidence="2 3" key="1">
    <citation type="submission" date="2012-02" db="EMBL/GenBank/DDBJ databases">
        <title>Shotgun genome sequence of Phaeospirillum photometricum DSM 122.</title>
        <authorList>
            <person name="Duquesne K."/>
            <person name="Sturgis J."/>
        </authorList>
    </citation>
    <scope>NUCLEOTIDE SEQUENCE [LARGE SCALE GENOMIC DNA]</scope>
    <source>
        <strain evidence="3">DSM122</strain>
    </source>
</reference>
<feature type="domain" description="N-acetyltransferase" evidence="1">
    <location>
        <begin position="2"/>
        <end position="152"/>
    </location>
</feature>
<accession>H6SLV5</accession>
<keyword evidence="2" id="KW-0808">Transferase</keyword>
<evidence type="ECO:0000313" key="2">
    <source>
        <dbReference type="EMBL" id="CCG08970.1"/>
    </source>
</evidence>
<gene>
    <name evidence="2" type="ORF">RSPPHO_02344</name>
</gene>
<dbReference type="PATRIC" id="fig|1150469.3.peg.2646"/>